<dbReference type="Gene3D" id="1.20.1070.10">
    <property type="entry name" value="Rhodopsin 7-helix transmembrane proteins"/>
    <property type="match status" value="1"/>
</dbReference>
<dbReference type="InterPro" id="IPR017452">
    <property type="entry name" value="GPCR_Rhodpsn_7TM"/>
</dbReference>
<evidence type="ECO:0000313" key="15">
    <source>
        <dbReference type="Proteomes" id="UP000189705"/>
    </source>
</evidence>
<dbReference type="PROSITE" id="PS50262">
    <property type="entry name" value="G_PROTEIN_RECEP_F1_2"/>
    <property type="match status" value="1"/>
</dbReference>
<dbReference type="PRINTS" id="PR00237">
    <property type="entry name" value="GPCRRHODOPSN"/>
</dbReference>
<dbReference type="Proteomes" id="UP000189705">
    <property type="component" value="Unplaced"/>
</dbReference>
<evidence type="ECO:0000256" key="5">
    <source>
        <dbReference type="ARBA" id="ARBA00022725"/>
    </source>
</evidence>
<organism evidence="15 16">
    <name type="scientific">Alligator sinensis</name>
    <name type="common">Chinese alligator</name>
    <dbReference type="NCBI Taxonomy" id="38654"/>
    <lineage>
        <taxon>Eukaryota</taxon>
        <taxon>Metazoa</taxon>
        <taxon>Chordata</taxon>
        <taxon>Craniata</taxon>
        <taxon>Vertebrata</taxon>
        <taxon>Euteleostomi</taxon>
        <taxon>Archelosauria</taxon>
        <taxon>Archosauria</taxon>
        <taxon>Crocodylia</taxon>
        <taxon>Alligatoridae</taxon>
        <taxon>Alligatorinae</taxon>
        <taxon>Alligator</taxon>
    </lineage>
</organism>
<keyword evidence="7 12" id="KW-0297">G-protein coupled receptor</keyword>
<evidence type="ECO:0000256" key="11">
    <source>
        <dbReference type="ARBA" id="ARBA00023224"/>
    </source>
</evidence>
<feature type="transmembrane region" description="Helical" evidence="13">
    <location>
        <begin position="139"/>
        <end position="162"/>
    </location>
</feature>
<dbReference type="CDD" id="cd15912">
    <property type="entry name" value="7tmA_OR6C-like"/>
    <property type="match status" value="1"/>
</dbReference>
<protein>
    <recommendedName>
        <fullName evidence="13">Olfactory receptor</fullName>
    </recommendedName>
</protein>
<dbReference type="Pfam" id="PF13853">
    <property type="entry name" value="7tm_4"/>
    <property type="match status" value="1"/>
</dbReference>
<dbReference type="GO" id="GO:0005886">
    <property type="term" value="C:plasma membrane"/>
    <property type="evidence" value="ECO:0007669"/>
    <property type="project" value="UniProtKB-SubCell"/>
</dbReference>
<dbReference type="KEGG" id="asn:102384231"/>
<evidence type="ECO:0000256" key="1">
    <source>
        <dbReference type="ARBA" id="ARBA00004651"/>
    </source>
</evidence>
<evidence type="ECO:0000256" key="7">
    <source>
        <dbReference type="ARBA" id="ARBA00023040"/>
    </source>
</evidence>
<evidence type="ECO:0000259" key="14">
    <source>
        <dbReference type="PROSITE" id="PS50262"/>
    </source>
</evidence>
<dbReference type="PROSITE" id="PS00237">
    <property type="entry name" value="G_PROTEIN_RECEP_F1_1"/>
    <property type="match status" value="1"/>
</dbReference>
<comment type="subcellular location">
    <subcellularLocation>
        <location evidence="1 13">Cell membrane</location>
        <topology evidence="1 13">Multi-pass membrane protein</topology>
    </subcellularLocation>
</comment>
<dbReference type="GO" id="GO:0004930">
    <property type="term" value="F:G protein-coupled receptor activity"/>
    <property type="evidence" value="ECO:0007669"/>
    <property type="project" value="UniProtKB-KW"/>
</dbReference>
<evidence type="ECO:0000256" key="12">
    <source>
        <dbReference type="RuleBase" id="RU000688"/>
    </source>
</evidence>
<evidence type="ECO:0000256" key="13">
    <source>
        <dbReference type="RuleBase" id="RU363047"/>
    </source>
</evidence>
<evidence type="ECO:0000256" key="6">
    <source>
        <dbReference type="ARBA" id="ARBA00022989"/>
    </source>
</evidence>
<dbReference type="InterPro" id="IPR000725">
    <property type="entry name" value="Olfact_rcpt"/>
</dbReference>
<accession>A0A1U7SC97</accession>
<reference evidence="16" key="1">
    <citation type="submission" date="2025-08" db="UniProtKB">
        <authorList>
            <consortium name="RefSeq"/>
        </authorList>
    </citation>
    <scope>IDENTIFICATION</scope>
</reference>
<feature type="transmembrane region" description="Helical" evidence="13">
    <location>
        <begin position="199"/>
        <end position="220"/>
    </location>
</feature>
<feature type="domain" description="G-protein coupled receptors family 1 profile" evidence="14">
    <location>
        <begin position="40"/>
        <end position="289"/>
    </location>
</feature>
<feature type="transmembrane region" description="Helical" evidence="13">
    <location>
        <begin position="241"/>
        <end position="260"/>
    </location>
</feature>
<evidence type="ECO:0000256" key="4">
    <source>
        <dbReference type="ARBA" id="ARBA00022692"/>
    </source>
</evidence>
<evidence type="ECO:0000256" key="2">
    <source>
        <dbReference type="ARBA" id="ARBA00022475"/>
    </source>
</evidence>
<evidence type="ECO:0000256" key="3">
    <source>
        <dbReference type="ARBA" id="ARBA00022606"/>
    </source>
</evidence>
<evidence type="ECO:0000256" key="8">
    <source>
        <dbReference type="ARBA" id="ARBA00023136"/>
    </source>
</evidence>
<sequence>MENRTAAEEEFILVGFQIGWKAKILVSVGVSFAYILTLLGNVVILCIVCIQRCLHTPMYFFLCNLSVLDLCFASVTVPKMLQNLLSGDKTITFAGCMAQSYFYFLMGTVEYFLLTSMSYDRYAAICNPLHYPTVMNGRVCAQMVLGCWLGGVLSVLFPTILISRLPYCRSRVINHFFCDSGPLLELSCSDTHIIELMDFLLSSVVILCSLSLTIISYAYIISTILHIPTTTGQRKAFNTCASHLTLFLMSSSISIFMYVVPSQKSMSEIRKIPAVLSSIVNPLLSPFIYTLRNDMVKKVFKETFIRIRGLIKRPESISNSPNQSGKDSESFGDTVWCFLGITTAVNFEDGLEEEECCSFADYLLALKCLSYVFS</sequence>
<feature type="transmembrane region" description="Helical" evidence="13">
    <location>
        <begin position="59"/>
        <end position="81"/>
    </location>
</feature>
<keyword evidence="5 13" id="KW-0552">Olfaction</keyword>
<evidence type="ECO:0000256" key="10">
    <source>
        <dbReference type="ARBA" id="ARBA00023180"/>
    </source>
</evidence>
<dbReference type="PANTHER" id="PTHR26454">
    <property type="entry name" value="OLFACTORY RECEPTOR"/>
    <property type="match status" value="1"/>
</dbReference>
<keyword evidence="8 13" id="KW-0472">Membrane</keyword>
<dbReference type="RefSeq" id="XP_006035086.2">
    <property type="nucleotide sequence ID" value="XM_006035024.2"/>
</dbReference>
<dbReference type="FunFam" id="1.20.1070.10:FF:000010">
    <property type="entry name" value="Olfactory receptor"/>
    <property type="match status" value="1"/>
</dbReference>
<dbReference type="InParanoid" id="A0A1U7SC97"/>
<keyword evidence="4 12" id="KW-0812">Transmembrane</keyword>
<keyword evidence="6 13" id="KW-1133">Transmembrane helix</keyword>
<dbReference type="SUPFAM" id="SSF81321">
    <property type="entry name" value="Family A G protein-coupled receptor-like"/>
    <property type="match status" value="1"/>
</dbReference>
<feature type="transmembrane region" description="Helical" evidence="13">
    <location>
        <begin position="272"/>
        <end position="291"/>
    </location>
</feature>
<keyword evidence="9 12" id="KW-0675">Receptor</keyword>
<gene>
    <name evidence="16" type="primary">LOC102384231</name>
</gene>
<keyword evidence="10" id="KW-0325">Glycoprotein</keyword>
<name>A0A1U7SC97_ALLSI</name>
<feature type="transmembrane region" description="Helical" evidence="13">
    <location>
        <begin position="24"/>
        <end position="47"/>
    </location>
</feature>
<keyword evidence="11 12" id="KW-0807">Transducer</keyword>
<dbReference type="eggNOG" id="ENOG502SI3J">
    <property type="taxonomic scope" value="Eukaryota"/>
</dbReference>
<dbReference type="AlphaFoldDB" id="A0A1U7SC97"/>
<feature type="transmembrane region" description="Helical" evidence="13">
    <location>
        <begin position="101"/>
        <end position="119"/>
    </location>
</feature>
<dbReference type="InterPro" id="IPR047132">
    <property type="entry name" value="Olfact_rcpt_6C-like"/>
</dbReference>
<keyword evidence="15" id="KW-1185">Reference proteome</keyword>
<evidence type="ECO:0000256" key="9">
    <source>
        <dbReference type="ARBA" id="ARBA00023170"/>
    </source>
</evidence>
<dbReference type="PRINTS" id="PR00245">
    <property type="entry name" value="OLFACTORYR"/>
</dbReference>
<dbReference type="PANTHER" id="PTHR26454:SF53">
    <property type="entry name" value="OLFACTORY RECEPTOR 6J1"/>
    <property type="match status" value="1"/>
</dbReference>
<proteinExistence type="inferred from homology"/>
<evidence type="ECO:0000313" key="16">
    <source>
        <dbReference type="RefSeq" id="XP_006035086.2"/>
    </source>
</evidence>
<dbReference type="InterPro" id="IPR000276">
    <property type="entry name" value="GPCR_Rhodpsn"/>
</dbReference>
<dbReference type="GO" id="GO:0004984">
    <property type="term" value="F:olfactory receptor activity"/>
    <property type="evidence" value="ECO:0007669"/>
    <property type="project" value="InterPro"/>
</dbReference>
<dbReference type="OrthoDB" id="9902777at2759"/>
<comment type="similarity">
    <text evidence="12">Belongs to the G-protein coupled receptor 1 family.</text>
</comment>
<dbReference type="GeneID" id="102384231"/>
<keyword evidence="3 13" id="KW-0716">Sensory transduction</keyword>
<keyword evidence="2 13" id="KW-1003">Cell membrane</keyword>